<feature type="compositionally biased region" description="Low complexity" evidence="7">
    <location>
        <begin position="98"/>
        <end position="114"/>
    </location>
</feature>
<feature type="transmembrane region" description="Helical" evidence="8">
    <location>
        <begin position="500"/>
        <end position="521"/>
    </location>
</feature>
<feature type="transmembrane region" description="Helical" evidence="8">
    <location>
        <begin position="657"/>
        <end position="675"/>
    </location>
</feature>
<gene>
    <name evidence="10" type="ORF">E3E12_05005</name>
</gene>
<feature type="transmembrane region" description="Helical" evidence="8">
    <location>
        <begin position="406"/>
        <end position="426"/>
    </location>
</feature>
<dbReference type="Gene3D" id="3.30.70.100">
    <property type="match status" value="1"/>
</dbReference>
<dbReference type="GO" id="GO:0005886">
    <property type="term" value="C:plasma membrane"/>
    <property type="evidence" value="ECO:0007669"/>
    <property type="project" value="UniProtKB-SubCell"/>
</dbReference>
<comment type="similarity">
    <text evidence="2">Belongs to the MscS (TC 1.A.23) family.</text>
</comment>
<dbReference type="InterPro" id="IPR006685">
    <property type="entry name" value="MscS_channel_2nd"/>
</dbReference>
<sequence length="953" mass="102282">MMFHSVNNWDCTIGMIRPPQKPAQNFSSFPLPQRSMAWMASVALVASLLGSPALAATSAAKDQTPPTQLAPSSPAQPANQNTQPELPPRPGTIHGEGATTTAAPAPNQPATSQQGPQKRFGWNRVITDLTKRLDADQHKLSEIYNLLETADPAPTGFILSIYMDKVSTLRGDVQSILGKLQSYNSAIKALLDILGPTPQPGEAPTITAQRAKALQNATAFKALTVQAKLCELETSQLKNLLSSLTNHIQQATLSHRDYSPLGLAFWRNVWREGQDALQSMQYVGILHSVIILPLGLLLALVGSNLLGRVLVKYILRFLLRMFGQTVPEATPSGSQLPAGASSPKAGGDGDDQGTAKDDQLNQSSPPPHQDAAGSASDKHPRPSSKAVPLNQLTPGQQQWLAGWQPLAALVTGIACALMACLFWLLWNNLLLPSPMVLTYTVTVSLPACAFVLGAGIPLSQWHHGQSTRILSLYLGCELMGYAMLNALQNQEIIGQSLAGLFSGIVALIGAVAIVLLGRTIVRNGQSKTSKPSQEGSTSSPSTHESSQGHDRAAVKLPALPPSPLLRKTSHINFRKPLYALCVLVFTLTAGAVATGYITFAYVLNGIIIDFIYAISVTGVLAGAWQTAVRELLNPSFGLGKWICSIGVSPRHLKQFEVLLGAFGSLALIIVLIALLQTHGDLSLAVLWERMHHIFIGTSGAGVDISPEKIVICLTIIVGTHYFIAYVRDWLENRFFPTTNLEMGARTSIISILAYMIWIGMGLTVLSMLGLSVQNLTWVVSALSVGVGFGLQSIVKDFISGLILLAERPMQPGDIININGKSGEVRRVNIRATDITLLGDGSTLIVPNSQFISSDVNNASFGGLPSRMALNFTFSASTDLDQARQVLMDAMNDQELILAFPAPVVPVTHIGDMEVVLTAAFWYATARDATGIQTALLGDVFKRFHALHINVSMH</sequence>
<evidence type="ECO:0000313" key="10">
    <source>
        <dbReference type="EMBL" id="QDH13654.1"/>
    </source>
</evidence>
<dbReference type="EMBL" id="CP038231">
    <property type="protein sequence ID" value="QDH13654.1"/>
    <property type="molecule type" value="Genomic_DNA"/>
</dbReference>
<keyword evidence="5 8" id="KW-1133">Transmembrane helix</keyword>
<dbReference type="SUPFAM" id="SSF82689">
    <property type="entry name" value="Mechanosensitive channel protein MscS (YggB), C-terminal domain"/>
    <property type="match status" value="1"/>
</dbReference>
<feature type="transmembrane region" description="Helical" evidence="8">
    <location>
        <begin position="708"/>
        <end position="726"/>
    </location>
</feature>
<feature type="transmembrane region" description="Helical" evidence="8">
    <location>
        <begin position="285"/>
        <end position="311"/>
    </location>
</feature>
<dbReference type="AlphaFoldDB" id="A0A4Y6U8X5"/>
<dbReference type="InterPro" id="IPR011014">
    <property type="entry name" value="MscS_channel_TM-2"/>
</dbReference>
<accession>A0A4Y6U8X5</accession>
<dbReference type="OrthoDB" id="9799209at2"/>
<evidence type="ECO:0000256" key="1">
    <source>
        <dbReference type="ARBA" id="ARBA00004651"/>
    </source>
</evidence>
<dbReference type="RefSeq" id="WP_141443362.1">
    <property type="nucleotide sequence ID" value="NZ_CP038231.1"/>
</dbReference>
<evidence type="ECO:0000256" key="4">
    <source>
        <dbReference type="ARBA" id="ARBA00022692"/>
    </source>
</evidence>
<organism evidence="10 11">
    <name type="scientific">Formicincola oecophyllae</name>
    <dbReference type="NCBI Taxonomy" id="2558361"/>
    <lineage>
        <taxon>Bacteria</taxon>
        <taxon>Pseudomonadati</taxon>
        <taxon>Pseudomonadota</taxon>
        <taxon>Alphaproteobacteria</taxon>
        <taxon>Acetobacterales</taxon>
        <taxon>Acetobacteraceae</taxon>
        <taxon>Formicincola</taxon>
    </lineage>
</organism>
<dbReference type="PANTHER" id="PTHR30347">
    <property type="entry name" value="POTASSIUM CHANNEL RELATED"/>
    <property type="match status" value="1"/>
</dbReference>
<feature type="transmembrane region" description="Helical" evidence="8">
    <location>
        <begin position="438"/>
        <end position="458"/>
    </location>
</feature>
<feature type="transmembrane region" description="Helical" evidence="8">
    <location>
        <begin position="747"/>
        <end position="769"/>
    </location>
</feature>
<name>A0A4Y6U8X5_9PROT</name>
<dbReference type="Proteomes" id="UP000318709">
    <property type="component" value="Chromosome"/>
</dbReference>
<dbReference type="Gene3D" id="1.10.287.1260">
    <property type="match status" value="1"/>
</dbReference>
<dbReference type="KEGG" id="swf:E3E12_05005"/>
<keyword evidence="4 8" id="KW-0812">Transmembrane</keyword>
<evidence type="ECO:0000256" key="5">
    <source>
        <dbReference type="ARBA" id="ARBA00022989"/>
    </source>
</evidence>
<dbReference type="InterPro" id="IPR011066">
    <property type="entry name" value="MscS_channel_C_sf"/>
</dbReference>
<feature type="transmembrane region" description="Helical" evidence="8">
    <location>
        <begin position="470"/>
        <end position="488"/>
    </location>
</feature>
<comment type="subcellular location">
    <subcellularLocation>
        <location evidence="1">Cell membrane</location>
        <topology evidence="1">Multi-pass membrane protein</topology>
    </subcellularLocation>
</comment>
<keyword evidence="3" id="KW-1003">Cell membrane</keyword>
<dbReference type="InterPro" id="IPR052702">
    <property type="entry name" value="MscS-like_channel"/>
</dbReference>
<protein>
    <submittedName>
        <fullName evidence="10">Mechanosensitive ion channel</fullName>
    </submittedName>
</protein>
<evidence type="ECO:0000256" key="3">
    <source>
        <dbReference type="ARBA" id="ARBA00022475"/>
    </source>
</evidence>
<dbReference type="GO" id="GO:0008381">
    <property type="term" value="F:mechanosensitive monoatomic ion channel activity"/>
    <property type="evidence" value="ECO:0007669"/>
    <property type="project" value="UniProtKB-ARBA"/>
</dbReference>
<feature type="compositionally biased region" description="Polar residues" evidence="7">
    <location>
        <begin position="60"/>
        <end position="84"/>
    </location>
</feature>
<keyword evidence="11" id="KW-1185">Reference proteome</keyword>
<evidence type="ECO:0000256" key="6">
    <source>
        <dbReference type="ARBA" id="ARBA00023136"/>
    </source>
</evidence>
<dbReference type="Gene3D" id="2.30.30.60">
    <property type="match status" value="1"/>
</dbReference>
<proteinExistence type="inferred from homology"/>
<dbReference type="InterPro" id="IPR010920">
    <property type="entry name" value="LSM_dom_sf"/>
</dbReference>
<reference evidence="10 11" key="1">
    <citation type="submission" date="2019-03" db="EMBL/GenBank/DDBJ databases">
        <title>The complete genome sequence of Swingsia_sp. F3b2 LMG30590(T).</title>
        <authorList>
            <person name="Chua K.-O."/>
            <person name="Chan K.-G."/>
            <person name="See-Too W.-S."/>
        </authorList>
    </citation>
    <scope>NUCLEOTIDE SEQUENCE [LARGE SCALE GENOMIC DNA]</scope>
    <source>
        <strain evidence="10 11">F3b2</strain>
    </source>
</reference>
<dbReference type="SUPFAM" id="SSF50182">
    <property type="entry name" value="Sm-like ribonucleoproteins"/>
    <property type="match status" value="1"/>
</dbReference>
<evidence type="ECO:0000313" key="11">
    <source>
        <dbReference type="Proteomes" id="UP000318709"/>
    </source>
</evidence>
<dbReference type="PANTHER" id="PTHR30347:SF9">
    <property type="entry name" value="MINICONDUCTANCE MECHANOSENSITIVE CHANNEL MSCM"/>
    <property type="match status" value="1"/>
</dbReference>
<dbReference type="SUPFAM" id="SSF82861">
    <property type="entry name" value="Mechanosensitive channel protein MscS (YggB), transmembrane region"/>
    <property type="match status" value="1"/>
</dbReference>
<feature type="transmembrane region" description="Helical" evidence="8">
    <location>
        <begin position="577"/>
        <end position="599"/>
    </location>
</feature>
<dbReference type="Pfam" id="PF00924">
    <property type="entry name" value="MS_channel_2nd"/>
    <property type="match status" value="1"/>
</dbReference>
<feature type="compositionally biased region" description="Low complexity" evidence="7">
    <location>
        <begin position="534"/>
        <end position="545"/>
    </location>
</feature>
<evidence type="ECO:0000259" key="9">
    <source>
        <dbReference type="Pfam" id="PF00924"/>
    </source>
</evidence>
<keyword evidence="6 8" id="KW-0472">Membrane</keyword>
<feature type="region of interest" description="Disordered" evidence="7">
    <location>
        <begin position="57"/>
        <end position="121"/>
    </location>
</feature>
<feature type="transmembrane region" description="Helical" evidence="8">
    <location>
        <begin position="605"/>
        <end position="624"/>
    </location>
</feature>
<dbReference type="InterPro" id="IPR023408">
    <property type="entry name" value="MscS_beta-dom_sf"/>
</dbReference>
<feature type="region of interest" description="Disordered" evidence="7">
    <location>
        <begin position="525"/>
        <end position="550"/>
    </location>
</feature>
<evidence type="ECO:0000256" key="2">
    <source>
        <dbReference type="ARBA" id="ARBA00008017"/>
    </source>
</evidence>
<feature type="domain" description="Mechanosensitive ion channel MscS" evidence="9">
    <location>
        <begin position="793"/>
        <end position="859"/>
    </location>
</feature>
<evidence type="ECO:0000256" key="8">
    <source>
        <dbReference type="SAM" id="Phobius"/>
    </source>
</evidence>
<evidence type="ECO:0000256" key="7">
    <source>
        <dbReference type="SAM" id="MobiDB-lite"/>
    </source>
</evidence>
<feature type="region of interest" description="Disordered" evidence="7">
    <location>
        <begin position="330"/>
        <end position="388"/>
    </location>
</feature>